<accession>A0A0F9DQF7</accession>
<organism evidence="1">
    <name type="scientific">marine sediment metagenome</name>
    <dbReference type="NCBI Taxonomy" id="412755"/>
    <lineage>
        <taxon>unclassified sequences</taxon>
        <taxon>metagenomes</taxon>
        <taxon>ecological metagenomes</taxon>
    </lineage>
</organism>
<name>A0A0F9DQF7_9ZZZZ</name>
<reference evidence="1" key="1">
    <citation type="journal article" date="2015" name="Nature">
        <title>Complex archaea that bridge the gap between prokaryotes and eukaryotes.</title>
        <authorList>
            <person name="Spang A."/>
            <person name="Saw J.H."/>
            <person name="Jorgensen S.L."/>
            <person name="Zaremba-Niedzwiedzka K."/>
            <person name="Martijn J."/>
            <person name="Lind A.E."/>
            <person name="van Eijk R."/>
            <person name="Schleper C."/>
            <person name="Guy L."/>
            <person name="Ettema T.J."/>
        </authorList>
    </citation>
    <scope>NUCLEOTIDE SEQUENCE</scope>
</reference>
<gene>
    <name evidence="1" type="ORF">LCGC14_2170210</name>
</gene>
<evidence type="ECO:0000313" key="1">
    <source>
        <dbReference type="EMBL" id="KKL63924.1"/>
    </source>
</evidence>
<proteinExistence type="predicted"/>
<dbReference type="AlphaFoldDB" id="A0A0F9DQF7"/>
<protein>
    <submittedName>
        <fullName evidence="1">Uncharacterized protein</fullName>
    </submittedName>
</protein>
<feature type="non-terminal residue" evidence="1">
    <location>
        <position position="1"/>
    </location>
</feature>
<comment type="caution">
    <text evidence="1">The sequence shown here is derived from an EMBL/GenBank/DDBJ whole genome shotgun (WGS) entry which is preliminary data.</text>
</comment>
<sequence>VENWNAGRDDWLATTSGDLEIPEEMQSLSL</sequence>
<dbReference type="EMBL" id="LAZR01028003">
    <property type="protein sequence ID" value="KKL63924.1"/>
    <property type="molecule type" value="Genomic_DNA"/>
</dbReference>